<evidence type="ECO:0000313" key="6">
    <source>
        <dbReference type="Proteomes" id="UP000198287"/>
    </source>
</evidence>
<feature type="repeat" description="WD" evidence="4">
    <location>
        <begin position="294"/>
        <end position="327"/>
    </location>
</feature>
<dbReference type="PANTHER" id="PTHR19920">
    <property type="entry name" value="WD40 PROTEIN CIAO1"/>
    <property type="match status" value="1"/>
</dbReference>
<dbReference type="Gene3D" id="2.130.10.10">
    <property type="entry name" value="YVTN repeat-like/Quinoprotein amine dehydrogenase"/>
    <property type="match status" value="1"/>
</dbReference>
<feature type="repeat" description="WD" evidence="4">
    <location>
        <begin position="103"/>
        <end position="136"/>
    </location>
</feature>
<evidence type="ECO:0000256" key="4">
    <source>
        <dbReference type="PROSITE-ProRule" id="PRU00221"/>
    </source>
</evidence>
<keyword evidence="2" id="KW-0677">Repeat</keyword>
<comment type="caution">
    <text evidence="5">The sequence shown here is derived from an EMBL/GenBank/DDBJ whole genome shotgun (WGS) entry which is preliminary data.</text>
</comment>
<evidence type="ECO:0000256" key="1">
    <source>
        <dbReference type="ARBA" id="ARBA00022574"/>
    </source>
</evidence>
<name>A0A226E521_FOLCA</name>
<dbReference type="PANTHER" id="PTHR19920:SF0">
    <property type="entry name" value="CYTOSOLIC IRON-SULFUR PROTEIN ASSEMBLY PROTEIN CIAO1-RELATED"/>
    <property type="match status" value="1"/>
</dbReference>
<dbReference type="SUPFAM" id="SSF50978">
    <property type="entry name" value="WD40 repeat-like"/>
    <property type="match status" value="1"/>
</dbReference>
<dbReference type="PROSITE" id="PS50082">
    <property type="entry name" value="WD_REPEATS_2"/>
    <property type="match status" value="6"/>
</dbReference>
<keyword evidence="1 4" id="KW-0853">WD repeat</keyword>
<comment type="function">
    <text evidence="3">Essential component of the cytosolic iron-sulfur (Fe/S) protein assembly machinery. Required for the maturation of extramitochondrial Fe/S proteins.</text>
</comment>
<reference evidence="5 6" key="1">
    <citation type="submission" date="2015-12" db="EMBL/GenBank/DDBJ databases">
        <title>The genome of Folsomia candida.</title>
        <authorList>
            <person name="Faddeeva A."/>
            <person name="Derks M.F."/>
            <person name="Anvar Y."/>
            <person name="Smit S."/>
            <person name="Van Straalen N."/>
            <person name="Roelofs D."/>
        </authorList>
    </citation>
    <scope>NUCLEOTIDE SEQUENCE [LARGE SCALE GENOMIC DNA]</scope>
    <source>
        <strain evidence="5 6">VU population</strain>
        <tissue evidence="5">Whole body</tissue>
    </source>
</reference>
<dbReference type="SMART" id="SM00320">
    <property type="entry name" value="WD40"/>
    <property type="match status" value="7"/>
</dbReference>
<comment type="similarity">
    <text evidence="3">Belongs to the WD repeat CIA1 family.</text>
</comment>
<dbReference type="GO" id="GO:0097361">
    <property type="term" value="C:cytosolic [4Fe-4S] assembly targeting complex"/>
    <property type="evidence" value="ECO:0007669"/>
    <property type="project" value="InterPro"/>
</dbReference>
<dbReference type="InterPro" id="IPR015943">
    <property type="entry name" value="WD40/YVTN_repeat-like_dom_sf"/>
</dbReference>
<evidence type="ECO:0000313" key="5">
    <source>
        <dbReference type="EMBL" id="OXA52815.1"/>
    </source>
</evidence>
<dbReference type="OrthoDB" id="284782at2759"/>
<feature type="repeat" description="WD" evidence="4">
    <location>
        <begin position="151"/>
        <end position="183"/>
    </location>
</feature>
<dbReference type="InterPro" id="IPR036322">
    <property type="entry name" value="WD40_repeat_dom_sf"/>
</dbReference>
<dbReference type="InterPro" id="IPR020472">
    <property type="entry name" value="WD40_PAC1"/>
</dbReference>
<evidence type="ECO:0000256" key="2">
    <source>
        <dbReference type="ARBA" id="ARBA00022737"/>
    </source>
</evidence>
<dbReference type="Pfam" id="PF00400">
    <property type="entry name" value="WD40"/>
    <property type="match status" value="7"/>
</dbReference>
<keyword evidence="6" id="KW-1185">Reference proteome</keyword>
<evidence type="ECO:0000256" key="3">
    <source>
        <dbReference type="HAMAP-Rule" id="MF_03037"/>
    </source>
</evidence>
<dbReference type="EMBL" id="LNIX01000006">
    <property type="protein sequence ID" value="OXA52815.1"/>
    <property type="molecule type" value="Genomic_DNA"/>
</dbReference>
<dbReference type="AlphaFoldDB" id="A0A226E521"/>
<gene>
    <name evidence="3" type="primary">Ciao1</name>
    <name evidence="5" type="ORF">Fcan01_12144</name>
</gene>
<dbReference type="HAMAP" id="MF_03037">
    <property type="entry name" value="ciao1"/>
    <property type="match status" value="1"/>
</dbReference>
<dbReference type="PROSITE" id="PS00678">
    <property type="entry name" value="WD_REPEATS_1"/>
    <property type="match status" value="1"/>
</dbReference>
<dbReference type="InterPro" id="IPR019775">
    <property type="entry name" value="WD40_repeat_CS"/>
</dbReference>
<dbReference type="CDD" id="cd00200">
    <property type="entry name" value="WD40"/>
    <property type="match status" value="1"/>
</dbReference>
<feature type="repeat" description="WD" evidence="4">
    <location>
        <begin position="197"/>
        <end position="229"/>
    </location>
</feature>
<protein>
    <recommendedName>
        <fullName evidence="3">Probable cytosolic iron-sulfur protein assembly protein Ciao1</fullName>
    </recommendedName>
</protein>
<dbReference type="PRINTS" id="PR00320">
    <property type="entry name" value="GPROTEINBRPT"/>
</dbReference>
<dbReference type="Proteomes" id="UP000198287">
    <property type="component" value="Unassembled WGS sequence"/>
</dbReference>
<feature type="repeat" description="WD" evidence="4">
    <location>
        <begin position="59"/>
        <end position="100"/>
    </location>
</feature>
<organism evidence="5 6">
    <name type="scientific">Folsomia candida</name>
    <name type="common">Springtail</name>
    <dbReference type="NCBI Taxonomy" id="158441"/>
    <lineage>
        <taxon>Eukaryota</taxon>
        <taxon>Metazoa</taxon>
        <taxon>Ecdysozoa</taxon>
        <taxon>Arthropoda</taxon>
        <taxon>Hexapoda</taxon>
        <taxon>Collembola</taxon>
        <taxon>Entomobryomorpha</taxon>
        <taxon>Isotomoidea</taxon>
        <taxon>Isotomidae</taxon>
        <taxon>Proisotominae</taxon>
        <taxon>Folsomia</taxon>
    </lineage>
</organism>
<dbReference type="OMA" id="IREIRWS"/>
<dbReference type="InterPro" id="IPR028608">
    <property type="entry name" value="CIAO1/Cia1"/>
</dbReference>
<dbReference type="STRING" id="158441.A0A226E521"/>
<proteinExistence type="inferred from homology"/>
<sequence>MVLKLVQVVPAHVGKGWSLDWNPNGDKLISCGEDKIAKVWQFKSDNGKWSLTSESKFAETSHQKTVRDVAWSPCGKFVVLASFDAQVTLWEIKKGKFDMISVVEGHENEVKSVAWSPSGKYFASCGRDKNVMIWTLIIEKDDVDVECAGVMTGHTQDVKRVVWHPYEDILVSASYDDTIKLYENDIDNGDWSTITSLTGHNSTVWGINFDSTGNRFVSCSDDKTVKIWEKTSQKTWVCVCTLGGYHKRTIYDVSWNKITGLIATACGDNHIRIFKELMAMNELERNRFEQVFAIKVSIADVNCLAWHPVHEDILVSTSDDGNLRIWEWEDDYEKI</sequence>
<dbReference type="PROSITE" id="PS50294">
    <property type="entry name" value="WD_REPEATS_REGION"/>
    <property type="match status" value="6"/>
</dbReference>
<dbReference type="GO" id="GO:0016226">
    <property type="term" value="P:iron-sulfur cluster assembly"/>
    <property type="evidence" value="ECO:0007669"/>
    <property type="project" value="UniProtKB-UniRule"/>
</dbReference>
<accession>A0A226E521</accession>
<feature type="repeat" description="WD" evidence="4">
    <location>
        <begin position="9"/>
        <end position="44"/>
    </location>
</feature>
<dbReference type="InterPro" id="IPR001680">
    <property type="entry name" value="WD40_rpt"/>
</dbReference>